<reference evidence="2 3" key="1">
    <citation type="submission" date="2020-07" db="EMBL/GenBank/DDBJ databases">
        <title>Vibrio marinisediminis sp. nov., isolated from marine sediment.</title>
        <authorList>
            <person name="Ji X."/>
        </authorList>
    </citation>
    <scope>NUCLEOTIDE SEQUENCE [LARGE SCALE GENOMIC DNA]</scope>
    <source>
        <strain evidence="2 3">404</strain>
    </source>
</reference>
<accession>A0A7W2ITG8</accession>
<evidence type="ECO:0000313" key="3">
    <source>
        <dbReference type="Proteomes" id="UP000571701"/>
    </source>
</evidence>
<protein>
    <submittedName>
        <fullName evidence="2">DUF4156 domain-containing protein</fullName>
    </submittedName>
</protein>
<dbReference type="AlphaFoldDB" id="A0A7W2ITG8"/>
<feature type="signal peptide" evidence="1">
    <location>
        <begin position="1"/>
        <end position="22"/>
    </location>
</feature>
<keyword evidence="3" id="KW-1185">Reference proteome</keyword>
<name>A0A7W2ITG8_9VIBR</name>
<proteinExistence type="predicted"/>
<dbReference type="EMBL" id="JACFYF010000003">
    <property type="protein sequence ID" value="MBA5762188.1"/>
    <property type="molecule type" value="Genomic_DNA"/>
</dbReference>
<sequence length="115" mass="13041">MKNRLRLLCMSTLLILSGCVTFPTDESNQVNVIWDNEAALKDCRYIGTVLGSEGHFYDYWLHADSDMVWGTLNQMRIKVTDLGGDTLYLYQPLGFSSSVTMLGNAYDCRPMTQDE</sequence>
<organism evidence="2 3">
    <name type="scientific">Vibrio marinisediminis</name>
    <dbReference type="NCBI Taxonomy" id="2758441"/>
    <lineage>
        <taxon>Bacteria</taxon>
        <taxon>Pseudomonadati</taxon>
        <taxon>Pseudomonadota</taxon>
        <taxon>Gammaproteobacteria</taxon>
        <taxon>Vibrionales</taxon>
        <taxon>Vibrionaceae</taxon>
        <taxon>Vibrio</taxon>
    </lineage>
</organism>
<dbReference type="InterPro" id="IPR025294">
    <property type="entry name" value="DUF4156"/>
</dbReference>
<evidence type="ECO:0000313" key="2">
    <source>
        <dbReference type="EMBL" id="MBA5762188.1"/>
    </source>
</evidence>
<dbReference type="Pfam" id="PF13698">
    <property type="entry name" value="DUF4156"/>
    <property type="match status" value="1"/>
</dbReference>
<feature type="chain" id="PRO_5031130578" evidence="1">
    <location>
        <begin position="23"/>
        <end position="115"/>
    </location>
</feature>
<keyword evidence="1" id="KW-0732">Signal</keyword>
<gene>
    <name evidence="2" type="ORF">H2O73_07530</name>
</gene>
<dbReference type="RefSeq" id="WP_182108200.1">
    <property type="nucleotide sequence ID" value="NZ_JACFYF010000003.1"/>
</dbReference>
<evidence type="ECO:0000256" key="1">
    <source>
        <dbReference type="SAM" id="SignalP"/>
    </source>
</evidence>
<dbReference type="Proteomes" id="UP000571701">
    <property type="component" value="Unassembled WGS sequence"/>
</dbReference>
<comment type="caution">
    <text evidence="2">The sequence shown here is derived from an EMBL/GenBank/DDBJ whole genome shotgun (WGS) entry which is preliminary data.</text>
</comment>
<dbReference type="PROSITE" id="PS51257">
    <property type="entry name" value="PROKAR_LIPOPROTEIN"/>
    <property type="match status" value="1"/>
</dbReference>